<evidence type="ECO:0000313" key="4">
    <source>
        <dbReference type="EMBL" id="TMW83398.1"/>
    </source>
</evidence>
<name>A0A6N2ANT6_SOLCI</name>
<reference evidence="4" key="1">
    <citation type="submission" date="2019-05" db="EMBL/GenBank/DDBJ databases">
        <title>The de novo reference genome and transcriptome assemblies of the wild tomato species Solanum chilense.</title>
        <authorList>
            <person name="Stam R."/>
            <person name="Nosenko T."/>
            <person name="Hoerger A.C."/>
            <person name="Stephan W."/>
            <person name="Seidel M.A."/>
            <person name="Kuhn J.M.M."/>
            <person name="Haberer G."/>
            <person name="Tellier A."/>
        </authorList>
    </citation>
    <scope>NUCLEOTIDE SEQUENCE</scope>
    <source>
        <tissue evidence="4">Mature leaves</tissue>
    </source>
</reference>
<evidence type="ECO:0000256" key="2">
    <source>
        <dbReference type="SAM" id="SignalP"/>
    </source>
</evidence>
<dbReference type="Pfam" id="PF05617">
    <property type="entry name" value="Prolamin_like"/>
    <property type="match status" value="1"/>
</dbReference>
<proteinExistence type="predicted"/>
<organism evidence="4">
    <name type="scientific">Solanum chilense</name>
    <name type="common">Tomato</name>
    <name type="synonym">Lycopersicon chilense</name>
    <dbReference type="NCBI Taxonomy" id="4083"/>
    <lineage>
        <taxon>Eukaryota</taxon>
        <taxon>Viridiplantae</taxon>
        <taxon>Streptophyta</taxon>
        <taxon>Embryophyta</taxon>
        <taxon>Tracheophyta</taxon>
        <taxon>Spermatophyta</taxon>
        <taxon>Magnoliopsida</taxon>
        <taxon>eudicotyledons</taxon>
        <taxon>Gunneridae</taxon>
        <taxon>Pentapetalae</taxon>
        <taxon>asterids</taxon>
        <taxon>lamiids</taxon>
        <taxon>Solanales</taxon>
        <taxon>Solanaceae</taxon>
        <taxon>Solanoideae</taxon>
        <taxon>Solaneae</taxon>
        <taxon>Solanum</taxon>
        <taxon>Solanum subgen. Lycopersicon</taxon>
    </lineage>
</organism>
<keyword evidence="1 2" id="KW-0732">Signal</keyword>
<protein>
    <recommendedName>
        <fullName evidence="3">Prolamin-like domain-containing protein</fullName>
    </recommendedName>
</protein>
<dbReference type="PANTHER" id="PTHR31951:SF22">
    <property type="entry name" value="ECA1 GAMETOGENESIS RELATED FAMILY"/>
    <property type="match status" value="1"/>
</dbReference>
<dbReference type="PANTHER" id="PTHR31951">
    <property type="entry name" value="BIFUNCTIONAL INHIBITOR/LIPID-TRANSFER PROTEIN/SEED STORAGE 2S ALBUMIN SUPERFAMILY PROTEIN-RELATED"/>
    <property type="match status" value="1"/>
</dbReference>
<dbReference type="InterPro" id="IPR008502">
    <property type="entry name" value="Prolamin-like"/>
</dbReference>
<dbReference type="EMBL" id="RXGB01012044">
    <property type="protein sequence ID" value="TMW83398.1"/>
    <property type="molecule type" value="Genomic_DNA"/>
</dbReference>
<accession>A0A6N2ANT6</accession>
<comment type="caution">
    <text evidence="4">The sequence shown here is derived from an EMBL/GenBank/DDBJ whole genome shotgun (WGS) entry which is preliminary data.</text>
</comment>
<feature type="domain" description="Prolamin-like" evidence="3">
    <location>
        <begin position="76"/>
        <end position="149"/>
    </location>
</feature>
<sequence length="157" mass="17819">MAIKWMRIIHIVAIALLISLLTPIALAIQEEEEFYNPDHGGDFNSYDSSLYYTFPNEYHRDRESSAPEPYPGQVEECLQNISDDCGIIIFNKIMDNGKYSDVGECCTQLVTLGIKCHNAIMESTLLSPEMKGVNITQIWKNSDKLWEECNSISPSSY</sequence>
<feature type="signal peptide" evidence="2">
    <location>
        <begin position="1"/>
        <end position="27"/>
    </location>
</feature>
<gene>
    <name evidence="4" type="ORF">EJD97_001841</name>
</gene>
<dbReference type="AlphaFoldDB" id="A0A6N2ANT6"/>
<evidence type="ECO:0000259" key="3">
    <source>
        <dbReference type="Pfam" id="PF05617"/>
    </source>
</evidence>
<feature type="chain" id="PRO_5026671535" description="Prolamin-like domain-containing protein" evidence="2">
    <location>
        <begin position="28"/>
        <end position="157"/>
    </location>
</feature>
<evidence type="ECO:0000256" key="1">
    <source>
        <dbReference type="ARBA" id="ARBA00022729"/>
    </source>
</evidence>